<feature type="compositionally biased region" description="Polar residues" evidence="1">
    <location>
        <begin position="434"/>
        <end position="447"/>
    </location>
</feature>
<accession>A0A0Q3FCT3</accession>
<name>A0A0Q3FCT3_BRADI</name>
<reference evidence="2" key="1">
    <citation type="journal article" date="2010" name="Nature">
        <title>Genome sequencing and analysis of the model grass Brachypodium distachyon.</title>
        <authorList>
            <consortium name="International Brachypodium Initiative"/>
        </authorList>
    </citation>
    <scope>NUCLEOTIDE SEQUENCE [LARGE SCALE GENOMIC DNA]</scope>
    <source>
        <strain evidence="2">Bd21</strain>
    </source>
</reference>
<evidence type="ECO:0000313" key="2">
    <source>
        <dbReference type="EMBL" id="KQJ96012.1"/>
    </source>
</evidence>
<proteinExistence type="predicted"/>
<sequence length="479" mass="53314">LLTEKTEEAIEENNSNLPLCDNHHNTQIEPSSDRSKSYAIDTGNSQFLRQKIEEAIEENKRMLNKSILQKIFDMVLRLVLAPRLLILPNAISDPCTLFLHDQYFLANHKEPSFLMFVANDWVSNVGNIETTFYYHSIKGAKDVEFYRREIDASFYDGVDGFLGTAVLSFVIKKRVEPIHAEIFEDVPCGSIHAAEAYAALALFFYCSENGIKDLELWTDNNDIHGSICGSLTARGDKKDRDLLLLLRSGSTKFNTLISMNKRREQLFLADDLAQSTRKSKAGLCMEDYLKKWDYELRGKALFRLSQSPSFGQILKDLETLCPETIHFAMKNQGKANDFISQLEVVANTSMTSKTMMDDCSLLQFGETGTKELLIVIDAAVPAGSYDHLGFFTIILVGPEEKALLDPKIKEASALTYVYFKGVRTGNRTAHAGQTKATGNAKTGQKKATGNVAGQKKATGNVAGQKKAAGNAYAGQKKKR</sequence>
<dbReference type="OrthoDB" id="10383849at2759"/>
<feature type="region of interest" description="Disordered" evidence="1">
    <location>
        <begin position="428"/>
        <end position="479"/>
    </location>
</feature>
<feature type="non-terminal residue" evidence="2">
    <location>
        <position position="1"/>
    </location>
</feature>
<reference evidence="2" key="2">
    <citation type="submission" date="2017-06" db="EMBL/GenBank/DDBJ databases">
        <title>WGS assembly of Brachypodium distachyon.</title>
        <authorList>
            <consortium name="The International Brachypodium Initiative"/>
            <person name="Lucas S."/>
            <person name="Harmon-Smith M."/>
            <person name="Lail K."/>
            <person name="Tice H."/>
            <person name="Grimwood J."/>
            <person name="Bruce D."/>
            <person name="Barry K."/>
            <person name="Shu S."/>
            <person name="Lindquist E."/>
            <person name="Wang M."/>
            <person name="Pitluck S."/>
            <person name="Vogel J.P."/>
            <person name="Garvin D.F."/>
            <person name="Mockler T.C."/>
            <person name="Schmutz J."/>
            <person name="Rokhsar D."/>
            <person name="Bevan M.W."/>
        </authorList>
    </citation>
    <scope>NUCLEOTIDE SEQUENCE</scope>
    <source>
        <strain evidence="2">Bd21</strain>
    </source>
</reference>
<organism evidence="2">
    <name type="scientific">Brachypodium distachyon</name>
    <name type="common">Purple false brome</name>
    <name type="synonym">Trachynia distachya</name>
    <dbReference type="NCBI Taxonomy" id="15368"/>
    <lineage>
        <taxon>Eukaryota</taxon>
        <taxon>Viridiplantae</taxon>
        <taxon>Streptophyta</taxon>
        <taxon>Embryophyta</taxon>
        <taxon>Tracheophyta</taxon>
        <taxon>Spermatophyta</taxon>
        <taxon>Magnoliopsida</taxon>
        <taxon>Liliopsida</taxon>
        <taxon>Poales</taxon>
        <taxon>Poaceae</taxon>
        <taxon>BOP clade</taxon>
        <taxon>Pooideae</taxon>
        <taxon>Stipodae</taxon>
        <taxon>Brachypodieae</taxon>
        <taxon>Brachypodium</taxon>
    </lineage>
</organism>
<evidence type="ECO:0000256" key="1">
    <source>
        <dbReference type="SAM" id="MobiDB-lite"/>
    </source>
</evidence>
<dbReference type="AlphaFoldDB" id="A0A0Q3FCT3"/>
<gene>
    <name evidence="2" type="ORF">BRADI_3g20268v3</name>
</gene>
<dbReference type="EMBL" id="CM000882">
    <property type="protein sequence ID" value="KQJ96012.1"/>
    <property type="molecule type" value="Genomic_DNA"/>
</dbReference>
<protein>
    <submittedName>
        <fullName evidence="2">Uncharacterized protein</fullName>
    </submittedName>
</protein>